<gene>
    <name evidence="7" type="primary">cynR_5</name>
    <name evidence="6" type="ORF">BBN53_00480</name>
    <name evidence="7" type="ORF">ERS370011_01555</name>
</gene>
<dbReference type="InterPro" id="IPR050176">
    <property type="entry name" value="LTTR"/>
</dbReference>
<dbReference type="Gene3D" id="1.10.10.10">
    <property type="entry name" value="Winged helix-like DNA-binding domain superfamily/Winged helix DNA-binding domain"/>
    <property type="match status" value="1"/>
</dbReference>
<dbReference type="KEGG" id="bpdz:BBN53_00480"/>
<accession>A0A0M7EAX1</accession>
<dbReference type="AlphaFoldDB" id="A0A0J6C6D5"/>
<dbReference type="PANTHER" id="PTHR30579:SF7">
    <property type="entry name" value="HTH-TYPE TRANSCRIPTIONAL REGULATOR LRHA-RELATED"/>
    <property type="match status" value="1"/>
</dbReference>
<dbReference type="GO" id="GO:0003677">
    <property type="term" value="F:DNA binding"/>
    <property type="evidence" value="ECO:0007669"/>
    <property type="project" value="UniProtKB-KW"/>
</dbReference>
<evidence type="ECO:0000313" key="9">
    <source>
        <dbReference type="Proteomes" id="UP000092950"/>
    </source>
</evidence>
<dbReference type="PRINTS" id="PR00039">
    <property type="entry name" value="HTHLYSR"/>
</dbReference>
<evidence type="ECO:0000313" key="8">
    <source>
        <dbReference type="Proteomes" id="UP000053096"/>
    </source>
</evidence>
<evidence type="ECO:0000256" key="3">
    <source>
        <dbReference type="ARBA" id="ARBA00023125"/>
    </source>
</evidence>
<dbReference type="Pfam" id="PF00126">
    <property type="entry name" value="HTH_1"/>
    <property type="match status" value="1"/>
</dbReference>
<dbReference type="RefSeq" id="WP_048025970.1">
    <property type="nucleotide sequence ID" value="NZ_CAJGUP010000210.1"/>
</dbReference>
<dbReference type="PANTHER" id="PTHR30579">
    <property type="entry name" value="TRANSCRIPTIONAL REGULATOR"/>
    <property type="match status" value="1"/>
</dbReference>
<dbReference type="InterPro" id="IPR036388">
    <property type="entry name" value="WH-like_DNA-bd_sf"/>
</dbReference>
<dbReference type="EMBL" id="CYTV01000003">
    <property type="protein sequence ID" value="CUI64155.1"/>
    <property type="molecule type" value="Genomic_DNA"/>
</dbReference>
<keyword evidence="2" id="KW-0805">Transcription regulation</keyword>
<dbReference type="SUPFAM" id="SSF46785">
    <property type="entry name" value="Winged helix' DNA-binding domain"/>
    <property type="match status" value="1"/>
</dbReference>
<keyword evidence="3" id="KW-0238">DNA-binding</keyword>
<dbReference type="InterPro" id="IPR036390">
    <property type="entry name" value="WH_DNA-bd_sf"/>
</dbReference>
<dbReference type="Gene3D" id="3.40.190.10">
    <property type="entry name" value="Periplasmic binding protein-like II"/>
    <property type="match status" value="2"/>
</dbReference>
<reference evidence="6 9" key="2">
    <citation type="submission" date="2016-07" db="EMBL/GenBank/DDBJ databases">
        <title>Complete genome sequences of Bordetella pseudohinzii.</title>
        <authorList>
            <person name="Spilker T."/>
            <person name="Darrah R."/>
            <person name="LiPuma J.J."/>
        </authorList>
    </citation>
    <scope>NUCLEOTIDE SEQUENCE [LARGE SCALE GENOMIC DNA]</scope>
    <source>
        <strain evidence="6 9">HI4681</strain>
    </source>
</reference>
<evidence type="ECO:0000256" key="4">
    <source>
        <dbReference type="ARBA" id="ARBA00023163"/>
    </source>
</evidence>
<evidence type="ECO:0000313" key="7">
    <source>
        <dbReference type="EMBL" id="CUI64155.1"/>
    </source>
</evidence>
<dbReference type="InterPro" id="IPR005119">
    <property type="entry name" value="LysR_subst-bd"/>
</dbReference>
<feature type="domain" description="HTH lysR-type" evidence="5">
    <location>
        <begin position="1"/>
        <end position="58"/>
    </location>
</feature>
<dbReference type="Proteomes" id="UP000053096">
    <property type="component" value="Unassembled WGS sequence"/>
</dbReference>
<keyword evidence="4" id="KW-0804">Transcription</keyword>
<dbReference type="OrthoDB" id="9789529at2"/>
<dbReference type="InterPro" id="IPR000847">
    <property type="entry name" value="LysR_HTH_N"/>
</dbReference>
<evidence type="ECO:0000313" key="6">
    <source>
        <dbReference type="EMBL" id="ANY14496.1"/>
    </source>
</evidence>
<organism evidence="7 8">
    <name type="scientific">Bordetella pseudohinzii</name>
    <dbReference type="NCBI Taxonomy" id="1331258"/>
    <lineage>
        <taxon>Bacteria</taxon>
        <taxon>Pseudomonadati</taxon>
        <taxon>Pseudomonadota</taxon>
        <taxon>Betaproteobacteria</taxon>
        <taxon>Burkholderiales</taxon>
        <taxon>Alcaligenaceae</taxon>
        <taxon>Bordetella</taxon>
    </lineage>
</organism>
<dbReference type="SUPFAM" id="SSF53850">
    <property type="entry name" value="Periplasmic binding protein-like II"/>
    <property type="match status" value="1"/>
</dbReference>
<name>A0A0J6C6D5_9BORD</name>
<evidence type="ECO:0000256" key="1">
    <source>
        <dbReference type="ARBA" id="ARBA00009437"/>
    </source>
</evidence>
<sequence>MDLDLLHSFVSVVDTGGFTRAGERVHRTQSTVSQQIRKLEAGLGCELFLREGRQVRLTEDGERLLGYARRMLALSTEIREVVSGAARVEVLRLGVPDDFSVQRLTAMVADFARAHPGLRISMRCDLSMALHRAMERGELDVALLKREPGLPGAQAVWPERLVWLCGPSMPAELPDPVPLVLFPQGCLYRNRAIHALESTGRRWRIAYESANVNGLLAALEGGLGLGLMERRCMTPGLRVAPWPLPAPSSSELALCLRSSAGAGARLLAEAVRAFCDDPGAWRPELLRAA</sequence>
<protein>
    <submittedName>
        <fullName evidence="7">Cyn operon transcriptional activator</fullName>
    </submittedName>
    <submittedName>
        <fullName evidence="6">LysR family transcriptional regulator</fullName>
    </submittedName>
</protein>
<dbReference type="EMBL" id="CP016440">
    <property type="protein sequence ID" value="ANY14496.1"/>
    <property type="molecule type" value="Genomic_DNA"/>
</dbReference>
<reference evidence="7 8" key="1">
    <citation type="submission" date="2015-09" db="EMBL/GenBank/DDBJ databases">
        <authorList>
            <person name="Jackson K.R."/>
            <person name="Lunt B.L."/>
            <person name="Fisher J.N.B."/>
            <person name="Gardner A.V."/>
            <person name="Bailey M.E."/>
            <person name="Deus L.M."/>
            <person name="Earl A.S."/>
            <person name="Gibby P.D."/>
            <person name="Hartmann K.A."/>
            <person name="Liu J.E."/>
            <person name="Manci A.M."/>
            <person name="Nielsen D.A."/>
            <person name="Solomon M.B."/>
            <person name="Breakwell D.P."/>
            <person name="Burnett S.H."/>
            <person name="Grose J.H."/>
        </authorList>
    </citation>
    <scope>NUCLEOTIDE SEQUENCE [LARGE SCALE GENOMIC DNA]</scope>
    <source>
        <strain evidence="7 8">2789STDY5608636</strain>
    </source>
</reference>
<dbReference type="Proteomes" id="UP000092950">
    <property type="component" value="Chromosome"/>
</dbReference>
<comment type="similarity">
    <text evidence="1">Belongs to the LysR transcriptional regulatory family.</text>
</comment>
<proteinExistence type="inferred from homology"/>
<keyword evidence="9" id="KW-1185">Reference proteome</keyword>
<dbReference type="FunFam" id="1.10.10.10:FF:000001">
    <property type="entry name" value="LysR family transcriptional regulator"/>
    <property type="match status" value="1"/>
</dbReference>
<dbReference type="GO" id="GO:0003700">
    <property type="term" value="F:DNA-binding transcription factor activity"/>
    <property type="evidence" value="ECO:0007669"/>
    <property type="project" value="InterPro"/>
</dbReference>
<evidence type="ECO:0000259" key="5">
    <source>
        <dbReference type="PROSITE" id="PS50931"/>
    </source>
</evidence>
<dbReference type="Pfam" id="PF03466">
    <property type="entry name" value="LysR_substrate"/>
    <property type="match status" value="1"/>
</dbReference>
<dbReference type="PROSITE" id="PS50931">
    <property type="entry name" value="HTH_LYSR"/>
    <property type="match status" value="1"/>
</dbReference>
<evidence type="ECO:0000256" key="2">
    <source>
        <dbReference type="ARBA" id="ARBA00023015"/>
    </source>
</evidence>
<accession>A0A0J6C6D5</accession>